<comment type="caution">
    <text evidence="1">The sequence shown here is derived from an EMBL/GenBank/DDBJ whole genome shotgun (WGS) entry which is preliminary data.</text>
</comment>
<dbReference type="Proteomes" id="UP001143362">
    <property type="component" value="Unassembled WGS sequence"/>
</dbReference>
<protein>
    <recommendedName>
        <fullName evidence="3">Nucleotidyltransferase family protein</fullName>
    </recommendedName>
</protein>
<accession>A0ABT3TG30</accession>
<dbReference type="InterPro" id="IPR039498">
    <property type="entry name" value="NTP_transf_5"/>
</dbReference>
<evidence type="ECO:0008006" key="3">
    <source>
        <dbReference type="Google" id="ProtNLM"/>
    </source>
</evidence>
<dbReference type="EMBL" id="SHNN01000001">
    <property type="protein sequence ID" value="MCX2980384.1"/>
    <property type="molecule type" value="Genomic_DNA"/>
</dbReference>
<gene>
    <name evidence="1" type="ORF">EYC98_05800</name>
</gene>
<keyword evidence="2" id="KW-1185">Reference proteome</keyword>
<evidence type="ECO:0000313" key="2">
    <source>
        <dbReference type="Proteomes" id="UP001143362"/>
    </source>
</evidence>
<reference evidence="1" key="1">
    <citation type="submission" date="2019-02" db="EMBL/GenBank/DDBJ databases">
        <authorList>
            <person name="Li S.-H."/>
        </authorList>
    </citation>
    <scope>NUCLEOTIDE SEQUENCE</scope>
    <source>
        <strain evidence="1">IMCC14734</strain>
    </source>
</reference>
<proteinExistence type="predicted"/>
<organism evidence="1 2">
    <name type="scientific">Candidatus Litorirhabdus singularis</name>
    <dbReference type="NCBI Taxonomy" id="2518993"/>
    <lineage>
        <taxon>Bacteria</taxon>
        <taxon>Pseudomonadati</taxon>
        <taxon>Pseudomonadota</taxon>
        <taxon>Gammaproteobacteria</taxon>
        <taxon>Cellvibrionales</taxon>
        <taxon>Halieaceae</taxon>
        <taxon>Candidatus Litorirhabdus</taxon>
    </lineage>
</organism>
<evidence type="ECO:0000313" key="1">
    <source>
        <dbReference type="EMBL" id="MCX2980384.1"/>
    </source>
</evidence>
<name>A0ABT3TG30_9GAMM</name>
<dbReference type="Pfam" id="PF14907">
    <property type="entry name" value="NTP_transf_5"/>
    <property type="match status" value="1"/>
</dbReference>
<sequence length="381" mass="42381">MATIKTTTADVGSFAVIAASQNLFPSATAFRDLCHLLSPDLRRPATIEGTRRLDWGAIAALSQKYNVDPALGHMLEQGPLRHAVPGSTLQTLEAALRDNVVRNLSIKAAAIKISRALNDAAITPVFFKGTAGLLTQLHPSTGFRRQLDIDLMVAPDQEFEALGVLQAQGYQFCESVNTDNGIELRGTSNPDLQRALLHQFRHHHHYPPLTCTGQGFSLELHRHPLPRRWQHRLTRQLIASLLEQHDSHGARFTVPTPELAIVIAILGKFASDGGRSRYHFPLPQALDCRAQLNAGGAALDVTLIESLCGSHYRLFQQLLDQLMAPEAQLSQPDSATRRFLYMMDLKHRRPSLAALIDRVGYRHQQMRNLLRDPGKLLRPRV</sequence>